<feature type="compositionally biased region" description="Basic and acidic residues" evidence="1">
    <location>
        <begin position="576"/>
        <end position="596"/>
    </location>
</feature>
<dbReference type="InterPro" id="IPR003599">
    <property type="entry name" value="Ig_sub"/>
</dbReference>
<proteinExistence type="predicted"/>
<dbReference type="SMART" id="SM00408">
    <property type="entry name" value="IGc2"/>
    <property type="match status" value="1"/>
</dbReference>
<dbReference type="PANTHER" id="PTHR22576:SF38">
    <property type="entry name" value="MUCOSA-ASSOCIATED LYMPHOID TISSUE LYMPHOMA TRANSLOCATION PROTEIN 1-LIKE"/>
    <property type="match status" value="1"/>
</dbReference>
<dbReference type="Gene3D" id="2.60.40.10">
    <property type="entry name" value="Immunoglobulins"/>
    <property type="match status" value="2"/>
</dbReference>
<feature type="domain" description="Ig-like" evidence="3">
    <location>
        <begin position="100"/>
        <end position="193"/>
    </location>
</feature>
<dbReference type="InterPro" id="IPR003598">
    <property type="entry name" value="Ig_sub2"/>
</dbReference>
<dbReference type="InterPro" id="IPR007110">
    <property type="entry name" value="Ig-like_dom"/>
</dbReference>
<dbReference type="InterPro" id="IPR013783">
    <property type="entry name" value="Ig-like_fold"/>
</dbReference>
<name>A0A3B3QA42_9TELE</name>
<dbReference type="KEGG" id="pki:111859385"/>
<evidence type="ECO:0000313" key="4">
    <source>
        <dbReference type="Ensembl" id="ENSPKIP00000003547.1"/>
    </source>
</evidence>
<keyword evidence="5" id="KW-1185">Reference proteome</keyword>
<dbReference type="GeneTree" id="ENSGT00390000018044"/>
<dbReference type="Pfam" id="PF13927">
    <property type="entry name" value="Ig_3"/>
    <property type="match status" value="1"/>
</dbReference>
<sequence length="656" mass="72757">MISELLIVEHPVSVCVPPQYTTTLSVRAVGPGTLQYQWFQSNQSEVPGATSADFVVQARGSQQYACRVNDQQKCVFSRWVKVKVMESGTLSLPGGWSGEPHITENPNPQRLSVGGTARLCCRAFGIPAPCYQWYRNGNVLQGKTRGILKIEDVNRGSEGSYLCAVSNALGEQWTEPVDVCIALPGKPTAKTLSATDKVALLIGNLNYSHVSPLLAPMLDVYELYSLLQQLGFRVVSLLDLSKAEMLAAIGRFLQLLSRGAYALFYYAGHGYECSGRNYLVPTDAPRPYRPEDCVSVQRVMHGMQERHTALNVVLLDTCRKWYNLHCVASLIRSLAPLGNTVYGYATCEDAEAFEVQDGERSSSIFTKYLNRHILRAEKVTRVLELVSEDLGRDPLVAGKQVMEIRHTLKDPRALTDPIRTSGHTQELQIRDLCWILANELPRCQLLTFACGVTVQLSFSALFSNVVVVFAKVKAVGPGIVDCTIRLKTSPVMGDIFPSRHGSDSLDRMGSLWFGSNDRPACSLRFCGLQKLQEPLVITVDLHYTDSQQRLRLSESLKLDVGLPLVALWGQGHLKKKAEGTSRRQDTPRHHVDHDAPPRQPSNPPAVHCDHPSTQVSLKTCKGVARHHPGHLMDKHNEPEEVDENDFLEHFGKKCAS</sequence>
<dbReference type="Gene3D" id="2.60.40.3360">
    <property type="match status" value="1"/>
</dbReference>
<dbReference type="InterPro" id="IPR029030">
    <property type="entry name" value="Caspase-like_dom_sf"/>
</dbReference>
<dbReference type="OrthoDB" id="417046at2759"/>
<dbReference type="Pfam" id="PF00656">
    <property type="entry name" value="Peptidase_C14"/>
    <property type="match status" value="1"/>
</dbReference>
<dbReference type="GO" id="GO:0006508">
    <property type="term" value="P:proteolysis"/>
    <property type="evidence" value="ECO:0007669"/>
    <property type="project" value="InterPro"/>
</dbReference>
<evidence type="ECO:0000259" key="3">
    <source>
        <dbReference type="PROSITE" id="PS50835"/>
    </source>
</evidence>
<organism evidence="4 5">
    <name type="scientific">Paramormyrops kingsleyae</name>
    <dbReference type="NCBI Taxonomy" id="1676925"/>
    <lineage>
        <taxon>Eukaryota</taxon>
        <taxon>Metazoa</taxon>
        <taxon>Chordata</taxon>
        <taxon>Craniata</taxon>
        <taxon>Vertebrata</taxon>
        <taxon>Euteleostomi</taxon>
        <taxon>Actinopterygii</taxon>
        <taxon>Neopterygii</taxon>
        <taxon>Teleostei</taxon>
        <taxon>Osteoglossocephala</taxon>
        <taxon>Osteoglossomorpha</taxon>
        <taxon>Osteoglossiformes</taxon>
        <taxon>Mormyridae</taxon>
        <taxon>Paramormyrops</taxon>
    </lineage>
</organism>
<dbReference type="SUPFAM" id="SSF52129">
    <property type="entry name" value="Caspase-like"/>
    <property type="match status" value="1"/>
</dbReference>
<feature type="region of interest" description="Disordered" evidence="1">
    <location>
        <begin position="575"/>
        <end position="613"/>
    </location>
</feature>
<dbReference type="SMART" id="SM00409">
    <property type="entry name" value="IG"/>
    <property type="match status" value="1"/>
</dbReference>
<dbReference type="InterPro" id="IPR052039">
    <property type="entry name" value="Caspase-related_regulators"/>
</dbReference>
<evidence type="ECO:0000313" key="5">
    <source>
        <dbReference type="Proteomes" id="UP000261540"/>
    </source>
</evidence>
<dbReference type="InterPro" id="IPR033540">
    <property type="entry name" value="MALT1_IG-like_dom_sf"/>
</dbReference>
<dbReference type="Ensembl" id="ENSPKIT00000027534.1">
    <property type="protein sequence ID" value="ENSPKIP00000003573.1"/>
    <property type="gene ID" value="ENSPKIG00000021006.1"/>
</dbReference>
<evidence type="ECO:0000259" key="2">
    <source>
        <dbReference type="PROSITE" id="PS50208"/>
    </source>
</evidence>
<accession>A0A3B3QA42</accession>
<protein>
    <submittedName>
        <fullName evidence="4">Mucosa-associated lymphoid tissue lymphoma translocation protein 1-like</fullName>
    </submittedName>
</protein>
<dbReference type="STRING" id="1676925.ENSPKIP00000003547"/>
<dbReference type="PROSITE" id="PS50208">
    <property type="entry name" value="CASPASE_P20"/>
    <property type="match status" value="1"/>
</dbReference>
<dbReference type="Ensembl" id="ENSPKIT00000027508.1">
    <property type="protein sequence ID" value="ENSPKIP00000003547.1"/>
    <property type="gene ID" value="ENSPKIG00000021006.1"/>
</dbReference>
<dbReference type="Proteomes" id="UP000261540">
    <property type="component" value="Unplaced"/>
</dbReference>
<feature type="domain" description="Caspase family p20" evidence="2">
    <location>
        <begin position="195"/>
        <end position="272"/>
    </location>
</feature>
<dbReference type="InterPro" id="IPR041077">
    <property type="entry name" value="MALT1_Ig"/>
</dbReference>
<dbReference type="InterPro" id="IPR036179">
    <property type="entry name" value="Ig-like_dom_sf"/>
</dbReference>
<dbReference type="SUPFAM" id="SSF48726">
    <property type="entry name" value="Immunoglobulin"/>
    <property type="match status" value="1"/>
</dbReference>
<dbReference type="PROSITE" id="PS50835">
    <property type="entry name" value="IG_LIKE"/>
    <property type="match status" value="1"/>
</dbReference>
<evidence type="ECO:0000256" key="1">
    <source>
        <dbReference type="SAM" id="MobiDB-lite"/>
    </source>
</evidence>
<dbReference type="PANTHER" id="PTHR22576">
    <property type="entry name" value="MUCOSA ASSOCIATED LYMPHOID TISSUE LYMPHOMA TRANSLOCATION PROTEIN 1/PARACASPASE"/>
    <property type="match status" value="1"/>
</dbReference>
<dbReference type="Gene3D" id="3.40.50.1460">
    <property type="match status" value="1"/>
</dbReference>
<dbReference type="Pfam" id="PF18703">
    <property type="entry name" value="MALT1_Ig"/>
    <property type="match status" value="1"/>
</dbReference>
<dbReference type="GO" id="GO:0004197">
    <property type="term" value="F:cysteine-type endopeptidase activity"/>
    <property type="evidence" value="ECO:0007669"/>
    <property type="project" value="InterPro"/>
</dbReference>
<dbReference type="InterPro" id="IPR011600">
    <property type="entry name" value="Pept_C14_caspase"/>
</dbReference>
<dbReference type="AlphaFoldDB" id="A0A3B3QA42"/>
<reference evidence="4" key="1">
    <citation type="submission" date="2025-05" db="UniProtKB">
        <authorList>
            <consortium name="Ensembl"/>
        </authorList>
    </citation>
    <scope>IDENTIFICATION</scope>
</reference>
<dbReference type="InterPro" id="IPR001309">
    <property type="entry name" value="Pept_C14_p20"/>
</dbReference>